<comment type="similarity">
    <text evidence="1 2">Belongs to the small heat shock protein (HSP20) family.</text>
</comment>
<evidence type="ECO:0000259" key="3">
    <source>
        <dbReference type="PROSITE" id="PS01031"/>
    </source>
</evidence>
<comment type="caution">
    <text evidence="5">The sequence shown here is derived from an EMBL/GenBank/DDBJ whole genome shotgun (WGS) entry which is preliminary data.</text>
</comment>
<accession>A0A916TYG4</accession>
<protein>
    <submittedName>
        <fullName evidence="5">Heat-shock protein Hsp20</fullName>
    </submittedName>
</protein>
<organism evidence="5 6">
    <name type="scientific">Hoyosella rhizosphaerae</name>
    <dbReference type="NCBI Taxonomy" id="1755582"/>
    <lineage>
        <taxon>Bacteria</taxon>
        <taxon>Bacillati</taxon>
        <taxon>Actinomycetota</taxon>
        <taxon>Actinomycetes</taxon>
        <taxon>Mycobacteriales</taxon>
        <taxon>Hoyosellaceae</taxon>
        <taxon>Hoyosella</taxon>
    </lineage>
</organism>
<dbReference type="EMBL" id="BMJH01000001">
    <property type="protein sequence ID" value="GGC52607.1"/>
    <property type="molecule type" value="Genomic_DNA"/>
</dbReference>
<dbReference type="CDD" id="cd06464">
    <property type="entry name" value="ACD_sHsps-like"/>
    <property type="match status" value="1"/>
</dbReference>
<dbReference type="PANTHER" id="PTHR11527">
    <property type="entry name" value="HEAT-SHOCK PROTEIN 20 FAMILY MEMBER"/>
    <property type="match status" value="1"/>
</dbReference>
<proteinExistence type="inferred from homology"/>
<evidence type="ECO:0000313" key="5">
    <source>
        <dbReference type="EMBL" id="GGC52607.1"/>
    </source>
</evidence>
<dbReference type="PROSITE" id="PS51203">
    <property type="entry name" value="CS"/>
    <property type="match status" value="1"/>
</dbReference>
<evidence type="ECO:0000313" key="6">
    <source>
        <dbReference type="Proteomes" id="UP000641514"/>
    </source>
</evidence>
<keyword evidence="6" id="KW-1185">Reference proteome</keyword>
<dbReference type="AlphaFoldDB" id="A0A916TYG4"/>
<evidence type="ECO:0000256" key="1">
    <source>
        <dbReference type="PROSITE-ProRule" id="PRU00285"/>
    </source>
</evidence>
<evidence type="ECO:0000256" key="2">
    <source>
        <dbReference type="RuleBase" id="RU003616"/>
    </source>
</evidence>
<dbReference type="InterPro" id="IPR008978">
    <property type="entry name" value="HSP20-like_chaperone"/>
</dbReference>
<dbReference type="Pfam" id="PF00011">
    <property type="entry name" value="HSP20"/>
    <property type="match status" value="1"/>
</dbReference>
<feature type="domain" description="SHSP" evidence="3">
    <location>
        <begin position="40"/>
        <end position="150"/>
    </location>
</feature>
<dbReference type="SUPFAM" id="SSF49764">
    <property type="entry name" value="HSP20-like chaperones"/>
    <property type="match status" value="1"/>
</dbReference>
<dbReference type="PROSITE" id="PS01031">
    <property type="entry name" value="SHSP"/>
    <property type="match status" value="1"/>
</dbReference>
<dbReference type="Gene3D" id="2.60.40.790">
    <property type="match status" value="1"/>
</dbReference>
<dbReference type="InterPro" id="IPR002068">
    <property type="entry name" value="A-crystallin/Hsp20_dom"/>
</dbReference>
<dbReference type="InterPro" id="IPR031107">
    <property type="entry name" value="Small_HSP"/>
</dbReference>
<gene>
    <name evidence="5" type="ORF">GCM10011410_01180</name>
</gene>
<dbReference type="InterPro" id="IPR007052">
    <property type="entry name" value="CS_dom"/>
</dbReference>
<dbReference type="Proteomes" id="UP000641514">
    <property type="component" value="Unassembled WGS sequence"/>
</dbReference>
<sequence>MGVPVRRHNTTPTWGRWDPLRDFEEVYDRLGRWFGTATPDGSTTWVPSCDIEESDSEYKIDADLPGVKKDDVSVEFHDGVLTISGEVNEKEHTGVVHRRTRRTGRFNYQLSLPGEIDTDAVTAHLADGVLTVTLPKSDKHSTVQKIAITD</sequence>
<name>A0A916TYG4_9ACTN</name>
<reference evidence="5" key="1">
    <citation type="journal article" date="2014" name="Int. J. Syst. Evol. Microbiol.">
        <title>Complete genome sequence of Corynebacterium casei LMG S-19264T (=DSM 44701T), isolated from a smear-ripened cheese.</title>
        <authorList>
            <consortium name="US DOE Joint Genome Institute (JGI-PGF)"/>
            <person name="Walter F."/>
            <person name="Albersmeier A."/>
            <person name="Kalinowski J."/>
            <person name="Ruckert C."/>
        </authorList>
    </citation>
    <scope>NUCLEOTIDE SEQUENCE</scope>
    <source>
        <strain evidence="5">CGMCC 1.15478</strain>
    </source>
</reference>
<reference evidence="5" key="2">
    <citation type="submission" date="2020-09" db="EMBL/GenBank/DDBJ databases">
        <authorList>
            <person name="Sun Q."/>
            <person name="Zhou Y."/>
        </authorList>
    </citation>
    <scope>NUCLEOTIDE SEQUENCE</scope>
    <source>
        <strain evidence="5">CGMCC 1.15478</strain>
    </source>
</reference>
<evidence type="ECO:0000259" key="4">
    <source>
        <dbReference type="PROSITE" id="PS51203"/>
    </source>
</evidence>
<feature type="domain" description="CS" evidence="4">
    <location>
        <begin position="44"/>
        <end position="149"/>
    </location>
</feature>
<dbReference type="RefSeq" id="WP_188669688.1">
    <property type="nucleotide sequence ID" value="NZ_BMJH01000001.1"/>
</dbReference>